<evidence type="ECO:0000256" key="1">
    <source>
        <dbReference type="SAM" id="MobiDB-lite"/>
    </source>
</evidence>
<reference evidence="2" key="2">
    <citation type="submission" date="2020-11" db="EMBL/GenBank/DDBJ databases">
        <title>Whole genome sequencing of Colletotrichum sp.</title>
        <authorList>
            <person name="Li H."/>
        </authorList>
    </citation>
    <scope>NUCLEOTIDE SEQUENCE</scope>
    <source>
        <strain evidence="2">CkLH20</strain>
    </source>
</reference>
<feature type="compositionally biased region" description="Low complexity" evidence="1">
    <location>
        <begin position="104"/>
        <end position="123"/>
    </location>
</feature>
<dbReference type="AlphaFoldDB" id="A0A9P6LQH3"/>
<evidence type="ECO:0000313" key="2">
    <source>
        <dbReference type="EMBL" id="KAF9882343.1"/>
    </source>
</evidence>
<feature type="region of interest" description="Disordered" evidence="1">
    <location>
        <begin position="93"/>
        <end position="162"/>
    </location>
</feature>
<gene>
    <name evidence="2" type="ORF">CkaCkLH20_00379</name>
</gene>
<name>A0A9P6LQH3_9PEZI</name>
<organism evidence="2 3">
    <name type="scientific">Colletotrichum karsti</name>
    <dbReference type="NCBI Taxonomy" id="1095194"/>
    <lineage>
        <taxon>Eukaryota</taxon>
        <taxon>Fungi</taxon>
        <taxon>Dikarya</taxon>
        <taxon>Ascomycota</taxon>
        <taxon>Pezizomycotina</taxon>
        <taxon>Sordariomycetes</taxon>
        <taxon>Hypocreomycetidae</taxon>
        <taxon>Glomerellales</taxon>
        <taxon>Glomerellaceae</taxon>
        <taxon>Colletotrichum</taxon>
        <taxon>Colletotrichum boninense species complex</taxon>
    </lineage>
</organism>
<sequence length="162" mass="17778">MCTAENIYYTTCGCFSGHHVIWACPKSTAISLSGASCPDTIPEGVFRRQGKCLPCRRRDWQQEVLTRSGELPLTGDVVSDRLTILSEVMRRAMEGASKKKNETGQETGQETGHTEINAEAGGAKAEEKTSVSVAGDGSILTDREEKTDEHHFETECTSWHQV</sequence>
<dbReference type="RefSeq" id="XP_038751804.1">
    <property type="nucleotide sequence ID" value="XM_038883099.1"/>
</dbReference>
<feature type="compositionally biased region" description="Basic and acidic residues" evidence="1">
    <location>
        <begin position="93"/>
        <end position="103"/>
    </location>
</feature>
<feature type="compositionally biased region" description="Basic and acidic residues" evidence="1">
    <location>
        <begin position="141"/>
        <end position="154"/>
    </location>
</feature>
<proteinExistence type="predicted"/>
<comment type="caution">
    <text evidence="2">The sequence shown here is derived from an EMBL/GenBank/DDBJ whole genome shotgun (WGS) entry which is preliminary data.</text>
</comment>
<keyword evidence="3" id="KW-1185">Reference proteome</keyword>
<evidence type="ECO:0000313" key="3">
    <source>
        <dbReference type="Proteomes" id="UP000781932"/>
    </source>
</evidence>
<dbReference type="Proteomes" id="UP000781932">
    <property type="component" value="Unassembled WGS sequence"/>
</dbReference>
<dbReference type="OrthoDB" id="4800863at2759"/>
<dbReference type="EMBL" id="JAATWM020000001">
    <property type="protein sequence ID" value="KAF9882343.1"/>
    <property type="molecule type" value="Genomic_DNA"/>
</dbReference>
<protein>
    <submittedName>
        <fullName evidence="2">Uncharacterized protein</fullName>
    </submittedName>
</protein>
<reference evidence="2" key="1">
    <citation type="submission" date="2020-03" db="EMBL/GenBank/DDBJ databases">
        <authorList>
            <person name="He L."/>
        </authorList>
    </citation>
    <scope>NUCLEOTIDE SEQUENCE</scope>
    <source>
        <strain evidence="2">CkLH20</strain>
    </source>
</reference>
<accession>A0A9P6LQH3</accession>
<dbReference type="GeneID" id="62156173"/>